<organism evidence="1 2">
    <name type="scientific">Triplophysa tibetana</name>
    <dbReference type="NCBI Taxonomy" id="1572043"/>
    <lineage>
        <taxon>Eukaryota</taxon>
        <taxon>Metazoa</taxon>
        <taxon>Chordata</taxon>
        <taxon>Craniata</taxon>
        <taxon>Vertebrata</taxon>
        <taxon>Euteleostomi</taxon>
        <taxon>Actinopterygii</taxon>
        <taxon>Neopterygii</taxon>
        <taxon>Teleostei</taxon>
        <taxon>Ostariophysi</taxon>
        <taxon>Cypriniformes</taxon>
        <taxon>Nemacheilidae</taxon>
        <taxon>Triplophysa</taxon>
    </lineage>
</organism>
<evidence type="ECO:0000313" key="2">
    <source>
        <dbReference type="Proteomes" id="UP000324632"/>
    </source>
</evidence>
<gene>
    <name evidence="1" type="ORF">E1301_Tti000822</name>
</gene>
<dbReference type="EMBL" id="SOYY01000022">
    <property type="protein sequence ID" value="KAA0704863.1"/>
    <property type="molecule type" value="Genomic_DNA"/>
</dbReference>
<reference evidence="1 2" key="1">
    <citation type="journal article" date="2019" name="Mol. Ecol. Resour.">
        <title>Chromosome-level genome assembly of Triplophysa tibetana, a fish adapted to the harsh high-altitude environment of the Tibetan Plateau.</title>
        <authorList>
            <person name="Yang X."/>
            <person name="Liu H."/>
            <person name="Ma Z."/>
            <person name="Zou Y."/>
            <person name="Zou M."/>
            <person name="Mao Y."/>
            <person name="Li X."/>
            <person name="Wang H."/>
            <person name="Chen T."/>
            <person name="Wang W."/>
            <person name="Yang R."/>
        </authorList>
    </citation>
    <scope>NUCLEOTIDE SEQUENCE [LARGE SCALE GENOMIC DNA]</scope>
    <source>
        <strain evidence="1">TTIB1903HZAU</strain>
        <tissue evidence="1">Muscle</tissue>
    </source>
</reference>
<accession>A0A5A9N6C8</accession>
<dbReference type="AlphaFoldDB" id="A0A5A9N6C8"/>
<keyword evidence="2" id="KW-1185">Reference proteome</keyword>
<comment type="caution">
    <text evidence="1">The sequence shown here is derived from an EMBL/GenBank/DDBJ whole genome shotgun (WGS) entry which is preliminary data.</text>
</comment>
<evidence type="ECO:0000313" key="1">
    <source>
        <dbReference type="EMBL" id="KAA0704863.1"/>
    </source>
</evidence>
<proteinExistence type="predicted"/>
<name>A0A5A9N6C8_9TELE</name>
<sequence>MTVEYCLTYRICFVGCKGFGYGVGFYCLYSVNCRKTLLEVDPSKAYFSKPATGRNRPSQQLPVSLPVYRMPETGATNECQSFEEKTYMPCPRDLTAPCHQSQ</sequence>
<protein>
    <submittedName>
        <fullName evidence="1">Uncharacterized protein</fullName>
    </submittedName>
</protein>
<dbReference type="Proteomes" id="UP000324632">
    <property type="component" value="Chromosome 22"/>
</dbReference>